<dbReference type="GO" id="GO:0003677">
    <property type="term" value="F:DNA binding"/>
    <property type="evidence" value="ECO:0007669"/>
    <property type="project" value="UniProtKB-KW"/>
</dbReference>
<feature type="domain" description="HTH luxR-type" evidence="4">
    <location>
        <begin position="166"/>
        <end position="231"/>
    </location>
</feature>
<reference evidence="6 7" key="1">
    <citation type="submission" date="2014-05" db="EMBL/GenBank/DDBJ databases">
        <title>Draft Genome Sequence of Nitratireductor basaltis Strain UMTGB225, A Marine Bacterium Isolated from Green Barrel Tunicate.</title>
        <authorList>
            <person name="Gan H.Y."/>
        </authorList>
    </citation>
    <scope>NUCLEOTIDE SEQUENCE [LARGE SCALE GENOMIC DNA]</scope>
    <source>
        <strain evidence="6 7">UMTGB225</strain>
    </source>
</reference>
<dbReference type="InterPro" id="IPR039420">
    <property type="entry name" value="WalR-like"/>
</dbReference>
<dbReference type="CDD" id="cd06170">
    <property type="entry name" value="LuxR_C_like"/>
    <property type="match status" value="1"/>
</dbReference>
<dbReference type="PROSITE" id="PS50043">
    <property type="entry name" value="HTH_LUXR_2"/>
    <property type="match status" value="1"/>
</dbReference>
<organism evidence="6 7">
    <name type="scientific">Nitratireductor basaltis</name>
    <dbReference type="NCBI Taxonomy" id="472175"/>
    <lineage>
        <taxon>Bacteria</taxon>
        <taxon>Pseudomonadati</taxon>
        <taxon>Pseudomonadota</taxon>
        <taxon>Alphaproteobacteria</taxon>
        <taxon>Hyphomicrobiales</taxon>
        <taxon>Phyllobacteriaceae</taxon>
        <taxon>Nitratireductor</taxon>
    </lineage>
</organism>
<dbReference type="InterPro" id="IPR016032">
    <property type="entry name" value="Sig_transdc_resp-reg_C-effctor"/>
</dbReference>
<dbReference type="SUPFAM" id="SSF46894">
    <property type="entry name" value="C-terminal effector domain of the bipartite response regulators"/>
    <property type="match status" value="1"/>
</dbReference>
<dbReference type="PATRIC" id="fig|472175.3.peg.2667"/>
<dbReference type="PRINTS" id="PR00038">
    <property type="entry name" value="HTHLUXR"/>
</dbReference>
<evidence type="ECO:0000256" key="1">
    <source>
        <dbReference type="ARBA" id="ARBA00022553"/>
    </source>
</evidence>
<dbReference type="InterPro" id="IPR011006">
    <property type="entry name" value="CheY-like_superfamily"/>
</dbReference>
<dbReference type="SMART" id="SM00448">
    <property type="entry name" value="REC"/>
    <property type="match status" value="1"/>
</dbReference>
<dbReference type="Gene3D" id="3.40.50.2300">
    <property type="match status" value="1"/>
</dbReference>
<dbReference type="CDD" id="cd17535">
    <property type="entry name" value="REC_NarL-like"/>
    <property type="match status" value="1"/>
</dbReference>
<gene>
    <name evidence="6" type="ORF">EL18_02674</name>
</gene>
<dbReference type="EMBL" id="JMQM01000002">
    <property type="protein sequence ID" value="KFB08423.1"/>
    <property type="molecule type" value="Genomic_DNA"/>
</dbReference>
<evidence type="ECO:0000256" key="2">
    <source>
        <dbReference type="ARBA" id="ARBA00023125"/>
    </source>
</evidence>
<accession>A0A084U637</accession>
<evidence type="ECO:0000259" key="4">
    <source>
        <dbReference type="PROSITE" id="PS50043"/>
    </source>
</evidence>
<dbReference type="Pfam" id="PF00072">
    <property type="entry name" value="Response_reg"/>
    <property type="match status" value="1"/>
</dbReference>
<evidence type="ECO:0000313" key="6">
    <source>
        <dbReference type="EMBL" id="KFB08423.1"/>
    </source>
</evidence>
<feature type="domain" description="Response regulatory" evidence="5">
    <location>
        <begin position="25"/>
        <end position="140"/>
    </location>
</feature>
<dbReference type="SUPFAM" id="SSF52172">
    <property type="entry name" value="CheY-like"/>
    <property type="match status" value="1"/>
</dbReference>
<comment type="caution">
    <text evidence="6">The sequence shown here is derived from an EMBL/GenBank/DDBJ whole genome shotgun (WGS) entry which is preliminary data.</text>
</comment>
<dbReference type="InterPro" id="IPR001789">
    <property type="entry name" value="Sig_transdc_resp-reg_receiver"/>
</dbReference>
<proteinExistence type="predicted"/>
<evidence type="ECO:0000313" key="7">
    <source>
        <dbReference type="Proteomes" id="UP000053675"/>
    </source>
</evidence>
<evidence type="ECO:0000256" key="3">
    <source>
        <dbReference type="PROSITE-ProRule" id="PRU00169"/>
    </source>
</evidence>
<dbReference type="eggNOG" id="COG2197">
    <property type="taxonomic scope" value="Bacteria"/>
</dbReference>
<dbReference type="AlphaFoldDB" id="A0A084U637"/>
<dbReference type="SMART" id="SM00421">
    <property type="entry name" value="HTH_LUXR"/>
    <property type="match status" value="1"/>
</dbReference>
<name>A0A084U637_9HYPH</name>
<evidence type="ECO:0000259" key="5">
    <source>
        <dbReference type="PROSITE" id="PS50110"/>
    </source>
</evidence>
<keyword evidence="2" id="KW-0238">DNA-binding</keyword>
<dbReference type="RefSeq" id="WP_341872067.1">
    <property type="nucleotide sequence ID" value="NZ_JMQM01000002.1"/>
</dbReference>
<feature type="modified residue" description="4-aspartylphosphate" evidence="3">
    <location>
        <position position="76"/>
    </location>
</feature>
<protein>
    <submittedName>
        <fullName evidence="6">Putative two-component response regulator protein</fullName>
    </submittedName>
</protein>
<keyword evidence="1 3" id="KW-0597">Phosphoprotein</keyword>
<dbReference type="GO" id="GO:0000160">
    <property type="term" value="P:phosphorelay signal transduction system"/>
    <property type="evidence" value="ECO:0007669"/>
    <property type="project" value="InterPro"/>
</dbReference>
<dbReference type="InterPro" id="IPR058245">
    <property type="entry name" value="NreC/VraR/RcsB-like_REC"/>
</dbReference>
<dbReference type="STRING" id="472175.EL18_02674"/>
<dbReference type="Pfam" id="PF00196">
    <property type="entry name" value="GerE"/>
    <property type="match status" value="1"/>
</dbReference>
<dbReference type="PANTHER" id="PTHR43214">
    <property type="entry name" value="TWO-COMPONENT RESPONSE REGULATOR"/>
    <property type="match status" value="1"/>
</dbReference>
<dbReference type="GO" id="GO:0006355">
    <property type="term" value="P:regulation of DNA-templated transcription"/>
    <property type="evidence" value="ECO:0007669"/>
    <property type="project" value="InterPro"/>
</dbReference>
<dbReference type="InterPro" id="IPR000792">
    <property type="entry name" value="Tscrpt_reg_LuxR_C"/>
</dbReference>
<keyword evidence="7" id="KW-1185">Reference proteome</keyword>
<dbReference type="PROSITE" id="PS50110">
    <property type="entry name" value="RESPONSE_REGULATORY"/>
    <property type="match status" value="1"/>
</dbReference>
<dbReference type="Proteomes" id="UP000053675">
    <property type="component" value="Unassembled WGS sequence"/>
</dbReference>
<sequence>MRLKCSVVVGRCLYGGKRDQMQVINLAFFDDHPVLLEGMVGLFSDMDDYNVVAKGCCAAEVVEISLDSGAQAVILDLDMPGDVFEAIRCFRKQKPEVKILIFTASDDIEQAVKALEVGASGYVLKGSRLEDLVLALRSVMKGETYITQQMAARVIMALRNASMQERSDKHSPLSVREQQVVKLLLQGKTNREIAQTLTISEKTVKHYMTVLMQKLHVRNRVEVVLAAQRNMALEHQHFLS</sequence>